<dbReference type="EMBL" id="CP034235">
    <property type="protein sequence ID" value="QGQ97058.1"/>
    <property type="molecule type" value="Genomic_DNA"/>
</dbReference>
<organism evidence="1 2">
    <name type="scientific">Paenibacillus psychroresistens</name>
    <dbReference type="NCBI Taxonomy" id="1778678"/>
    <lineage>
        <taxon>Bacteria</taxon>
        <taxon>Bacillati</taxon>
        <taxon>Bacillota</taxon>
        <taxon>Bacilli</taxon>
        <taxon>Bacillales</taxon>
        <taxon>Paenibacillaceae</taxon>
        <taxon>Paenibacillus</taxon>
    </lineage>
</organism>
<gene>
    <name evidence="1" type="ORF">EHS13_20285</name>
</gene>
<evidence type="ECO:0000313" key="1">
    <source>
        <dbReference type="EMBL" id="QGQ97058.1"/>
    </source>
</evidence>
<name>A0A6B8RP12_9BACL</name>
<dbReference type="KEGG" id="ppsc:EHS13_20285"/>
<dbReference type="RefSeq" id="WP_155702158.1">
    <property type="nucleotide sequence ID" value="NZ_CP034235.1"/>
</dbReference>
<evidence type="ECO:0000313" key="2">
    <source>
        <dbReference type="Proteomes" id="UP000426246"/>
    </source>
</evidence>
<proteinExistence type="predicted"/>
<protein>
    <recommendedName>
        <fullName evidence="3">Phage tail assembly protein</fullName>
    </recommendedName>
</protein>
<evidence type="ECO:0008006" key="3">
    <source>
        <dbReference type="Google" id="ProtNLM"/>
    </source>
</evidence>
<dbReference type="OrthoDB" id="2624394at2"/>
<dbReference type="AlphaFoldDB" id="A0A6B8RP12"/>
<reference evidence="2" key="1">
    <citation type="submission" date="2018-11" db="EMBL/GenBank/DDBJ databases">
        <title>Complete genome sequence of Paenibacillus sp. ML311-T8.</title>
        <authorList>
            <person name="Nam Y.-D."/>
            <person name="Kang J."/>
            <person name="Chung W.-H."/>
            <person name="Park Y.S."/>
        </authorList>
    </citation>
    <scope>NUCLEOTIDE SEQUENCE [LARGE SCALE GENOMIC DNA]</scope>
    <source>
        <strain evidence="2">ML311-T8</strain>
    </source>
</reference>
<sequence>MSNTKLKLTKPVDINGETVTELPYNFEDMTARDKAEATKSFKKSGNMVMVQEFDCDYHLYIFAAAVKKADPSIEIDDVLRISFKDSVTAEALVRGFFFLNLEDSSPTNTSPTV</sequence>
<dbReference type="Proteomes" id="UP000426246">
    <property type="component" value="Chromosome"/>
</dbReference>
<keyword evidence="2" id="KW-1185">Reference proteome</keyword>
<accession>A0A6B8RP12</accession>